<name>A0A7J7G0Q8_CAMSI</name>
<keyword evidence="2" id="KW-1185">Reference proteome</keyword>
<dbReference type="AlphaFoldDB" id="A0A7J7G0Q8"/>
<reference evidence="1 2" key="2">
    <citation type="submission" date="2020-07" db="EMBL/GenBank/DDBJ databases">
        <title>Genome assembly of wild tea tree DASZ reveals pedigree and selection history of tea varieties.</title>
        <authorList>
            <person name="Zhang W."/>
        </authorList>
    </citation>
    <scope>NUCLEOTIDE SEQUENCE [LARGE SCALE GENOMIC DNA]</scope>
    <source>
        <strain evidence="2">cv. G240</strain>
        <tissue evidence="1">Leaf</tissue>
    </source>
</reference>
<gene>
    <name evidence="1" type="ORF">HYC85_030444</name>
</gene>
<proteinExistence type="predicted"/>
<reference evidence="2" key="1">
    <citation type="journal article" date="2020" name="Nat. Commun.">
        <title>Genome assembly of wild tea tree DASZ reveals pedigree and selection history of tea varieties.</title>
        <authorList>
            <person name="Zhang W."/>
            <person name="Zhang Y."/>
            <person name="Qiu H."/>
            <person name="Guo Y."/>
            <person name="Wan H."/>
            <person name="Zhang X."/>
            <person name="Scossa F."/>
            <person name="Alseekh S."/>
            <person name="Zhang Q."/>
            <person name="Wang P."/>
            <person name="Xu L."/>
            <person name="Schmidt M.H."/>
            <person name="Jia X."/>
            <person name="Li D."/>
            <person name="Zhu A."/>
            <person name="Guo F."/>
            <person name="Chen W."/>
            <person name="Ni D."/>
            <person name="Usadel B."/>
            <person name="Fernie A.R."/>
            <person name="Wen W."/>
        </authorList>
    </citation>
    <scope>NUCLEOTIDE SEQUENCE [LARGE SCALE GENOMIC DNA]</scope>
    <source>
        <strain evidence="2">cv. G240</strain>
    </source>
</reference>
<protein>
    <submittedName>
        <fullName evidence="1">Uncharacterized protein</fullName>
    </submittedName>
</protein>
<sequence length="131" mass="14996">MSASREYSLFILIEPTPVQHSYRYVRKSGPKDFDILAFLLRLGSSSVKSCWLRPLLVQNLLEQAFGNLGSLAGYGAKPIEAGQKNSRLQKLVYLVEYVLDNHDYRGDTEAQLKPLPRQIDSRWLCFIHLIN</sequence>
<evidence type="ECO:0000313" key="1">
    <source>
        <dbReference type="EMBL" id="KAF5934273.1"/>
    </source>
</evidence>
<comment type="caution">
    <text evidence="1">The sequence shown here is derived from an EMBL/GenBank/DDBJ whole genome shotgun (WGS) entry which is preliminary data.</text>
</comment>
<accession>A0A7J7G0Q8</accession>
<evidence type="ECO:0000313" key="2">
    <source>
        <dbReference type="Proteomes" id="UP000593564"/>
    </source>
</evidence>
<dbReference type="Proteomes" id="UP000593564">
    <property type="component" value="Unassembled WGS sequence"/>
</dbReference>
<organism evidence="1 2">
    <name type="scientific">Camellia sinensis</name>
    <name type="common">Tea plant</name>
    <name type="synonym">Thea sinensis</name>
    <dbReference type="NCBI Taxonomy" id="4442"/>
    <lineage>
        <taxon>Eukaryota</taxon>
        <taxon>Viridiplantae</taxon>
        <taxon>Streptophyta</taxon>
        <taxon>Embryophyta</taxon>
        <taxon>Tracheophyta</taxon>
        <taxon>Spermatophyta</taxon>
        <taxon>Magnoliopsida</taxon>
        <taxon>eudicotyledons</taxon>
        <taxon>Gunneridae</taxon>
        <taxon>Pentapetalae</taxon>
        <taxon>asterids</taxon>
        <taxon>Ericales</taxon>
        <taxon>Theaceae</taxon>
        <taxon>Camellia</taxon>
    </lineage>
</organism>
<dbReference type="EMBL" id="JACBKZ010000014">
    <property type="protein sequence ID" value="KAF5934273.1"/>
    <property type="molecule type" value="Genomic_DNA"/>
</dbReference>